<dbReference type="PANTHER" id="PTHR47186">
    <property type="entry name" value="LEUCINE-RICH REPEAT-CONTAINING PROTEIN 57"/>
    <property type="match status" value="1"/>
</dbReference>
<protein>
    <recommendedName>
        <fullName evidence="1">R13L1/DRL21-like LRR repeat region domain-containing protein</fullName>
    </recommendedName>
</protein>
<evidence type="ECO:0000313" key="3">
    <source>
        <dbReference type="Proteomes" id="UP000324705"/>
    </source>
</evidence>
<dbReference type="AlphaFoldDB" id="A0A9R1ABS7"/>
<dbReference type="SUPFAM" id="SSF52058">
    <property type="entry name" value="L domain-like"/>
    <property type="match status" value="1"/>
</dbReference>
<organism evidence="2 3">
    <name type="scientific">Triticum turgidum subsp. durum</name>
    <name type="common">Durum wheat</name>
    <name type="synonym">Triticum durum</name>
    <dbReference type="NCBI Taxonomy" id="4567"/>
    <lineage>
        <taxon>Eukaryota</taxon>
        <taxon>Viridiplantae</taxon>
        <taxon>Streptophyta</taxon>
        <taxon>Embryophyta</taxon>
        <taxon>Tracheophyta</taxon>
        <taxon>Spermatophyta</taxon>
        <taxon>Magnoliopsida</taxon>
        <taxon>Liliopsida</taxon>
        <taxon>Poales</taxon>
        <taxon>Poaceae</taxon>
        <taxon>BOP clade</taxon>
        <taxon>Pooideae</taxon>
        <taxon>Triticodae</taxon>
        <taxon>Triticeae</taxon>
        <taxon>Triticinae</taxon>
        <taxon>Triticum</taxon>
    </lineage>
</organism>
<dbReference type="InterPro" id="IPR032675">
    <property type="entry name" value="LRR_dom_sf"/>
</dbReference>
<gene>
    <name evidence="2" type="ORF">TRITD_7Bv1G217910</name>
</gene>
<evidence type="ECO:0000259" key="1">
    <source>
        <dbReference type="Pfam" id="PF25019"/>
    </source>
</evidence>
<name>A0A9R1ABS7_TRITD</name>
<reference evidence="2 3" key="1">
    <citation type="submission" date="2017-09" db="EMBL/GenBank/DDBJ databases">
        <authorList>
            <consortium name="International Durum Wheat Genome Sequencing Consortium (IDWGSC)"/>
            <person name="Milanesi L."/>
        </authorList>
    </citation>
    <scope>NUCLEOTIDE SEQUENCE [LARGE SCALE GENOMIC DNA]</scope>
    <source>
        <strain evidence="3">cv. Svevo</strain>
    </source>
</reference>
<evidence type="ECO:0000313" key="2">
    <source>
        <dbReference type="EMBL" id="VAI93143.1"/>
    </source>
</evidence>
<sequence>MLPFFTISKKQGYESHQLKYLNKLQGKLQIHGLENVESKEEAVEVSLAGKEKLTELVLVWDDKNCSPEVQAEVLEGLCPSKYLERLEIRGYRGKRIPNWMTGKHNGRPKNLQELTFRRWTQLGPAPDLGAFIHLESLFLSDCNWDALPGNMEHLRSLKQLDIQSCKNIRSLPKLPKSLEEIEVRYCSDEFTQSCVTTGDPNWQKIEHIPKKTIKFDT</sequence>
<keyword evidence="3" id="KW-1185">Reference proteome</keyword>
<dbReference type="OMA" id="LNVMSCD"/>
<feature type="domain" description="R13L1/DRL21-like LRR repeat region" evidence="1">
    <location>
        <begin position="17"/>
        <end position="142"/>
    </location>
</feature>
<dbReference type="Gene3D" id="3.80.10.10">
    <property type="entry name" value="Ribonuclease Inhibitor"/>
    <property type="match status" value="1"/>
</dbReference>
<dbReference type="Pfam" id="PF25019">
    <property type="entry name" value="LRR_R13L1-DRL21"/>
    <property type="match status" value="1"/>
</dbReference>
<dbReference type="Proteomes" id="UP000324705">
    <property type="component" value="Chromosome 7B"/>
</dbReference>
<dbReference type="EMBL" id="LT934124">
    <property type="protein sequence ID" value="VAI93143.1"/>
    <property type="molecule type" value="Genomic_DNA"/>
</dbReference>
<proteinExistence type="predicted"/>
<dbReference type="InterPro" id="IPR056789">
    <property type="entry name" value="LRR_R13L1-DRL21"/>
</dbReference>
<dbReference type="PANTHER" id="PTHR47186:SF62">
    <property type="entry name" value="OS04G0325300 PROTEIN"/>
    <property type="match status" value="1"/>
</dbReference>
<accession>A0A9R1ABS7</accession>
<dbReference type="Gramene" id="TRITD7Bv1G217910.1">
    <property type="protein sequence ID" value="TRITD7Bv1G217910.1"/>
    <property type="gene ID" value="TRITD7Bv1G217910"/>
</dbReference>